<protein>
    <submittedName>
        <fullName evidence="3">PAP2 superfamily protein</fullName>
    </submittedName>
</protein>
<gene>
    <name evidence="3" type="ORF">SAMN05192529_12145</name>
</gene>
<name>A0A1H4BHC4_9BACT</name>
<evidence type="ECO:0000256" key="1">
    <source>
        <dbReference type="SAM" id="SignalP"/>
    </source>
</evidence>
<feature type="domain" description="Phosphatidic acid phosphatase type 2/haloperoxidase" evidence="2">
    <location>
        <begin position="119"/>
        <end position="220"/>
    </location>
</feature>
<keyword evidence="1" id="KW-0732">Signal</keyword>
<accession>A0A1H4BHC4</accession>
<dbReference type="PANTHER" id="PTHR14969:SF13">
    <property type="entry name" value="AT30094P"/>
    <property type="match status" value="1"/>
</dbReference>
<sequence length="235" mass="26151">MVRRVWLVVCFFMVGYLPVSAQFSAQDSTVQGSGRTLQALQPKIDFSMEELYAPAAMIGSGVLLDLSSGMKNTQLSFHKDHLTHFQTAADNYLLYVPAVIPYGLDMVGIPSKTDILNRTAILIKAEVLVAATGFALKHSIHEWRPDHSNHYSFPSGHSLQVFATATMLSEEYKDRFSWMPYAAYGFASGVGLLRIANNKHYLGDVLVGAGLGVLSMKVAYWTHHYKWGKRSVKFN</sequence>
<evidence type="ECO:0000313" key="3">
    <source>
        <dbReference type="EMBL" id="SEA47530.1"/>
    </source>
</evidence>
<dbReference type="Pfam" id="PF01569">
    <property type="entry name" value="PAP2"/>
    <property type="match status" value="1"/>
</dbReference>
<evidence type="ECO:0000259" key="2">
    <source>
        <dbReference type="SMART" id="SM00014"/>
    </source>
</evidence>
<dbReference type="PANTHER" id="PTHR14969">
    <property type="entry name" value="SPHINGOSINE-1-PHOSPHATE PHOSPHOHYDROLASE"/>
    <property type="match status" value="1"/>
</dbReference>
<dbReference type="CDD" id="cd03394">
    <property type="entry name" value="PAP2_like_5"/>
    <property type="match status" value="1"/>
</dbReference>
<dbReference type="InterPro" id="IPR036938">
    <property type="entry name" value="PAP2/HPO_sf"/>
</dbReference>
<feature type="chain" id="PRO_5011553048" evidence="1">
    <location>
        <begin position="22"/>
        <end position="235"/>
    </location>
</feature>
<dbReference type="RefSeq" id="WP_091400135.1">
    <property type="nucleotide sequence ID" value="NZ_FNQY01000021.1"/>
</dbReference>
<dbReference type="InterPro" id="IPR000326">
    <property type="entry name" value="PAP2/HPO"/>
</dbReference>
<dbReference type="SUPFAM" id="SSF48317">
    <property type="entry name" value="Acid phosphatase/Vanadium-dependent haloperoxidase"/>
    <property type="match status" value="1"/>
</dbReference>
<reference evidence="3 4" key="1">
    <citation type="submission" date="2016-10" db="EMBL/GenBank/DDBJ databases">
        <authorList>
            <person name="de Groot N.N."/>
        </authorList>
    </citation>
    <scope>NUCLEOTIDE SEQUENCE [LARGE SCALE GENOMIC DNA]</scope>
    <source>
        <strain evidence="3 4">Vu-144</strain>
    </source>
</reference>
<proteinExistence type="predicted"/>
<dbReference type="Proteomes" id="UP000199041">
    <property type="component" value="Unassembled WGS sequence"/>
</dbReference>
<dbReference type="AlphaFoldDB" id="A0A1H4BHC4"/>
<evidence type="ECO:0000313" key="4">
    <source>
        <dbReference type="Proteomes" id="UP000199041"/>
    </source>
</evidence>
<dbReference type="EMBL" id="FNQY01000021">
    <property type="protein sequence ID" value="SEA47530.1"/>
    <property type="molecule type" value="Genomic_DNA"/>
</dbReference>
<organism evidence="3 4">
    <name type="scientific">Arachidicoccus rhizosphaerae</name>
    <dbReference type="NCBI Taxonomy" id="551991"/>
    <lineage>
        <taxon>Bacteria</taxon>
        <taxon>Pseudomonadati</taxon>
        <taxon>Bacteroidota</taxon>
        <taxon>Chitinophagia</taxon>
        <taxon>Chitinophagales</taxon>
        <taxon>Chitinophagaceae</taxon>
        <taxon>Arachidicoccus</taxon>
    </lineage>
</organism>
<dbReference type="Gene3D" id="1.20.144.10">
    <property type="entry name" value="Phosphatidic acid phosphatase type 2/haloperoxidase"/>
    <property type="match status" value="1"/>
</dbReference>
<keyword evidence="4" id="KW-1185">Reference proteome</keyword>
<feature type="signal peptide" evidence="1">
    <location>
        <begin position="1"/>
        <end position="21"/>
    </location>
</feature>
<dbReference type="SMART" id="SM00014">
    <property type="entry name" value="acidPPc"/>
    <property type="match status" value="1"/>
</dbReference>
<dbReference type="STRING" id="551991.SAMN05192529_12145"/>